<dbReference type="VEuPathDB" id="TriTrypDB:BSAL_88525"/>
<feature type="compositionally biased region" description="Basic and acidic residues" evidence="1">
    <location>
        <begin position="34"/>
        <end position="43"/>
    </location>
</feature>
<keyword evidence="3" id="KW-1185">Reference proteome</keyword>
<dbReference type="CDD" id="cd06257">
    <property type="entry name" value="DnaJ"/>
    <property type="match status" value="1"/>
</dbReference>
<evidence type="ECO:0000313" key="3">
    <source>
        <dbReference type="Proteomes" id="UP000051952"/>
    </source>
</evidence>
<evidence type="ECO:0000313" key="2">
    <source>
        <dbReference type="EMBL" id="CUG84280.1"/>
    </source>
</evidence>
<dbReference type="Gene3D" id="1.10.287.110">
    <property type="entry name" value="DnaJ domain"/>
    <property type="match status" value="1"/>
</dbReference>
<dbReference type="EMBL" id="CYKH01001113">
    <property type="protein sequence ID" value="CUG84280.1"/>
    <property type="molecule type" value="Genomic_DNA"/>
</dbReference>
<evidence type="ECO:0008006" key="4">
    <source>
        <dbReference type="Google" id="ProtNLM"/>
    </source>
</evidence>
<accession>A0A0S4J274</accession>
<sequence>MIRLKTSSVMSSAPFIVAGLASFVRVQRRTVSHAGEHQQHETNQKQPRLPSPQEIMQGFSVLELSHTTITSFAEVRKKYYELAKVHHPDAVCPPIAAVAAEHVNLTGRATNEPMKPHEQLWHPTSDPSCDKNSALRRQPSATELATDKMIRINNAFETLRRAHSAGILTTPGLDTTFGKTTTARMVRSDYPRRSLRLPMQGWYVQTRHAAPSDFCTTKQRQRCETHSSRPKRKKPPTLTAFTTKGATLKLSQGGLSQRDLMWQLGTLCSPSKASHSVSQTSQESSSTKNFTTLLGLRSMLPSLHHPLNG</sequence>
<dbReference type="InterPro" id="IPR036869">
    <property type="entry name" value="J_dom_sf"/>
</dbReference>
<dbReference type="InterPro" id="IPR001623">
    <property type="entry name" value="DnaJ_domain"/>
</dbReference>
<feature type="region of interest" description="Disordered" evidence="1">
    <location>
        <begin position="31"/>
        <end position="51"/>
    </location>
</feature>
<feature type="region of interest" description="Disordered" evidence="1">
    <location>
        <begin position="219"/>
        <end position="239"/>
    </location>
</feature>
<gene>
    <name evidence="2" type="ORF">BSAL_88525</name>
</gene>
<dbReference type="AlphaFoldDB" id="A0A0S4J274"/>
<name>A0A0S4J274_BODSA</name>
<evidence type="ECO:0000256" key="1">
    <source>
        <dbReference type="SAM" id="MobiDB-lite"/>
    </source>
</evidence>
<organism evidence="2 3">
    <name type="scientific">Bodo saltans</name>
    <name type="common">Flagellated protozoan</name>
    <dbReference type="NCBI Taxonomy" id="75058"/>
    <lineage>
        <taxon>Eukaryota</taxon>
        <taxon>Discoba</taxon>
        <taxon>Euglenozoa</taxon>
        <taxon>Kinetoplastea</taxon>
        <taxon>Metakinetoplastina</taxon>
        <taxon>Eubodonida</taxon>
        <taxon>Bodonidae</taxon>
        <taxon>Bodo</taxon>
    </lineage>
</organism>
<reference evidence="3" key="1">
    <citation type="submission" date="2015-09" db="EMBL/GenBank/DDBJ databases">
        <authorList>
            <consortium name="Pathogen Informatics"/>
        </authorList>
    </citation>
    <scope>NUCLEOTIDE SEQUENCE [LARGE SCALE GENOMIC DNA]</scope>
    <source>
        <strain evidence="3">Lake Konstanz</strain>
    </source>
</reference>
<dbReference type="SUPFAM" id="SSF46565">
    <property type="entry name" value="Chaperone J-domain"/>
    <property type="match status" value="1"/>
</dbReference>
<protein>
    <recommendedName>
        <fullName evidence="4">J domain-containing protein</fullName>
    </recommendedName>
</protein>
<proteinExistence type="predicted"/>
<dbReference type="Proteomes" id="UP000051952">
    <property type="component" value="Unassembled WGS sequence"/>
</dbReference>